<dbReference type="EMBL" id="SSMQ01000038">
    <property type="protein sequence ID" value="TKD01699.1"/>
    <property type="molecule type" value="Genomic_DNA"/>
</dbReference>
<dbReference type="Proteomes" id="UP000309215">
    <property type="component" value="Unassembled WGS sequence"/>
</dbReference>
<dbReference type="PANTHER" id="PTHR41339:SF1">
    <property type="entry name" value="SECRETED PROTEIN"/>
    <property type="match status" value="1"/>
</dbReference>
<dbReference type="RefSeq" id="WP_136932649.1">
    <property type="nucleotide sequence ID" value="NZ_SSMQ01000038.1"/>
</dbReference>
<evidence type="ECO:0000313" key="3">
    <source>
        <dbReference type="Proteomes" id="UP000309215"/>
    </source>
</evidence>
<protein>
    <submittedName>
        <fullName evidence="2">T9SS C-terminal target domain-containing protein</fullName>
    </submittedName>
</protein>
<dbReference type="SUPFAM" id="SSF51126">
    <property type="entry name" value="Pectin lyase-like"/>
    <property type="match status" value="1"/>
</dbReference>
<dbReference type="PANTHER" id="PTHR41339">
    <property type="entry name" value="LIPL48"/>
    <property type="match status" value="1"/>
</dbReference>
<evidence type="ECO:0000313" key="2">
    <source>
        <dbReference type="EMBL" id="TKD01699.1"/>
    </source>
</evidence>
<dbReference type="AlphaFoldDB" id="A0A4U1J3K2"/>
<dbReference type="PROSITE" id="PS51257">
    <property type="entry name" value="PROKAR_LIPOPROTEIN"/>
    <property type="match status" value="1"/>
</dbReference>
<dbReference type="InterPro" id="IPR011050">
    <property type="entry name" value="Pectin_lyase_fold/virulence"/>
</dbReference>
<gene>
    <name evidence="2" type="ORF">E8A74_30615</name>
</gene>
<dbReference type="OrthoDB" id="237393at2"/>
<keyword evidence="3" id="KW-1185">Reference proteome</keyword>
<comment type="caution">
    <text evidence="2">The sequence shown here is derived from an EMBL/GenBank/DDBJ whole genome shotgun (WGS) entry which is preliminary data.</text>
</comment>
<organism evidence="2 3">
    <name type="scientific">Polyangium fumosum</name>
    <dbReference type="NCBI Taxonomy" id="889272"/>
    <lineage>
        <taxon>Bacteria</taxon>
        <taxon>Pseudomonadati</taxon>
        <taxon>Myxococcota</taxon>
        <taxon>Polyangia</taxon>
        <taxon>Polyangiales</taxon>
        <taxon>Polyangiaceae</taxon>
        <taxon>Polyangium</taxon>
    </lineage>
</organism>
<evidence type="ECO:0000256" key="1">
    <source>
        <dbReference type="SAM" id="SignalP"/>
    </source>
</evidence>
<name>A0A4U1J3K2_9BACT</name>
<feature type="signal peptide" evidence="1">
    <location>
        <begin position="1"/>
        <end position="21"/>
    </location>
</feature>
<keyword evidence="1" id="KW-0732">Signal</keyword>
<feature type="chain" id="PRO_5020184050" evidence="1">
    <location>
        <begin position="22"/>
        <end position="436"/>
    </location>
</feature>
<reference evidence="2 3" key="1">
    <citation type="submission" date="2019-04" db="EMBL/GenBank/DDBJ databases">
        <authorList>
            <person name="Li Y."/>
            <person name="Wang J."/>
        </authorList>
    </citation>
    <scope>NUCLEOTIDE SEQUENCE [LARGE SCALE GENOMIC DNA]</scope>
    <source>
        <strain evidence="2 3">DSM 14668</strain>
    </source>
</reference>
<sequence length="436" mass="46202">MRSKVLLATSALVAASLMGCGGDENGESPTPPAKNNEIPASITSDLTLTADQDWLLKGIVHVRAGATLTIEPGTTIKGDKSTLGTLVIDPGARIHAEGTKDEPIVFTSRAEPGDRTAGDWGGVILLGKAPINVPGGKANVEGIEATAETEYGGTDPADNSGVLKYVRIEFGGILLSTDNEINGLTFAGVGSGTTVDYVQVRYTLDDCFEFFGGTVNAKHLVCTYNQDDGIDWDLGYTGNLQFVVVQQDPAAVDDTNGFEGDNDAMGTTNAPLSEPTIYNATLIGKNVDVDKQQYAMLLRRATRANLYNIVATGFEAGVDVRDAPTSVNLEASIFHGNLAQNIAYVETPDGTGSEKDDDMGFDEVKWFLDAGNAETDPMLVAPYDRQAPDFRPKATLTTGAATPPSDGFFDTKASYVGAFSQDDTWLDGAWISFTPN</sequence>
<proteinExistence type="predicted"/>
<accession>A0A4U1J3K2</accession>